<protein>
    <submittedName>
        <fullName evidence="1">Uncharacterized protein</fullName>
    </submittedName>
</protein>
<dbReference type="EMBL" id="KU728633">
    <property type="protein sequence ID" value="AMQ67022.1"/>
    <property type="molecule type" value="Genomic_DNA"/>
</dbReference>
<dbReference type="KEGG" id="vg:29125808"/>
<dbReference type="RefSeq" id="YP_009303234.1">
    <property type="nucleotide sequence ID" value="NC_031253.1"/>
</dbReference>
<organism evidence="1 2">
    <name type="scientific">Mycobacterium phage Bipper</name>
    <dbReference type="NCBI Taxonomy" id="1805457"/>
    <lineage>
        <taxon>Viruses</taxon>
        <taxon>Duplodnaviria</taxon>
        <taxon>Heunggongvirae</taxon>
        <taxon>Uroviricota</taxon>
        <taxon>Caudoviricetes</taxon>
        <taxon>Bippervirus</taxon>
        <taxon>Bippervirus bipper</taxon>
    </lineage>
</organism>
<evidence type="ECO:0000313" key="2">
    <source>
        <dbReference type="Proteomes" id="UP000201826"/>
    </source>
</evidence>
<reference evidence="2" key="1">
    <citation type="submission" date="2016-02" db="EMBL/GenBank/DDBJ databases">
        <authorList>
            <person name="Isern S."/>
            <person name="Barcellona C.M."/>
            <person name="Dozier K.D."/>
            <person name="Faust J.M."/>
            <person name="Fedrick A.J."/>
            <person name="Gagliardi L.E."/>
            <person name="Gatt S.M."/>
            <person name="Gleason P.S."/>
            <person name="Gomez E.A."/>
            <person name="Hoffman A.M."/>
            <person name="Jenkins M."/>
            <person name="Jones M.J."/>
            <person name="Lang J.F."/>
            <person name="Lequay S.M."/>
            <person name="Mars P.J."/>
            <person name="Mtchedlidze N."/>
            <person name="Osking Z.B."/>
            <person name="Paul L.M."/>
            <person name="Pica A.N."/>
            <person name="Robison M.D."/>
            <person name="Rodriguez D."/>
            <person name="Rosales K.A."/>
            <person name="Saravis L.E."/>
            <person name="Sisson B.M."/>
            <person name="Tan A.L."/>
            <person name="Voltaire R."/>
            <person name="Michael S.F."/>
            <person name="Warner M.H."/>
            <person name="Bradley K.W."/>
            <person name="Asai D.J."/>
            <person name="Bowman C.A."/>
            <person name="Russell D.A."/>
            <person name="Pope W.H."/>
            <person name="Jacobs-Sera D."/>
            <person name="Hendrix R.W."/>
            <person name="Hatfull G.F."/>
        </authorList>
    </citation>
    <scope>NUCLEOTIDE SEQUENCE [LARGE SCALE GENOMIC DNA]</scope>
</reference>
<accession>A0A142F2L5</accession>
<proteinExistence type="predicted"/>
<evidence type="ECO:0000313" key="1">
    <source>
        <dbReference type="EMBL" id="AMQ67022.1"/>
    </source>
</evidence>
<name>A0A142F2L5_9CAUD</name>
<keyword evidence="2" id="KW-1185">Reference proteome</keyword>
<dbReference type="GeneID" id="29125808"/>
<gene>
    <name evidence="1" type="primary">87</name>
    <name evidence="1" type="ORF">SEA_BIPPER_87</name>
</gene>
<dbReference type="Proteomes" id="UP000201826">
    <property type="component" value="Segment"/>
</dbReference>
<sequence length="94" mass="10697">MTGREWTAEQLAKWRIRKADKDEQPPWVRKRINPDSSTFGGAALHPLPPAPPWWVYAPGQTDPSGCWSTHKAAVEQVSDAICNRLVEPYRKDDE</sequence>